<gene>
    <name evidence="6" type="ORF">J9259_04940</name>
</gene>
<proteinExistence type="predicted"/>
<keyword evidence="1" id="KW-0229">DNA integration</keyword>
<dbReference type="InterPro" id="IPR006118">
    <property type="entry name" value="Recombinase_CS"/>
</dbReference>
<dbReference type="PANTHER" id="PTHR30461:SF23">
    <property type="entry name" value="DNA RECOMBINASE-RELATED"/>
    <property type="match status" value="1"/>
</dbReference>
<feature type="domain" description="Resolvase/invertase-type recombinase catalytic" evidence="4">
    <location>
        <begin position="2"/>
        <end position="149"/>
    </location>
</feature>
<dbReference type="EMBL" id="JAGVSJ010000010">
    <property type="protein sequence ID" value="MBX8631849.1"/>
    <property type="molecule type" value="Genomic_DNA"/>
</dbReference>
<evidence type="ECO:0000256" key="2">
    <source>
        <dbReference type="ARBA" id="ARBA00023125"/>
    </source>
</evidence>
<dbReference type="SMART" id="SM00857">
    <property type="entry name" value="Resolvase"/>
    <property type="match status" value="1"/>
</dbReference>
<dbReference type="PROSITE" id="PS51736">
    <property type="entry name" value="RECOMBINASES_3"/>
    <property type="match status" value="1"/>
</dbReference>
<comment type="caution">
    <text evidence="6">The sequence shown here is derived from an EMBL/GenBank/DDBJ whole genome shotgun (WGS) entry which is preliminary data.</text>
</comment>
<feature type="domain" description="Recombinase" evidence="5">
    <location>
        <begin position="158"/>
        <end position="262"/>
    </location>
</feature>
<evidence type="ECO:0000259" key="5">
    <source>
        <dbReference type="PROSITE" id="PS51737"/>
    </source>
</evidence>
<evidence type="ECO:0000256" key="3">
    <source>
        <dbReference type="ARBA" id="ARBA00023172"/>
    </source>
</evidence>
<dbReference type="AlphaFoldDB" id="A0A8J7YKG0"/>
<protein>
    <submittedName>
        <fullName evidence="6">Recombinase family protein</fullName>
    </submittedName>
</protein>
<dbReference type="Proteomes" id="UP000716004">
    <property type="component" value="Unassembled WGS sequence"/>
</dbReference>
<dbReference type="PROSITE" id="PS51737">
    <property type="entry name" value="RECOMBINASE_DNA_BIND"/>
    <property type="match status" value="1"/>
</dbReference>
<keyword evidence="3" id="KW-0233">DNA recombination</keyword>
<sequence length="284" mass="32668">MKVAIYLRVSTTEQAEEGYSISAQRERLKAYIVSQGWELAETYEDAGFSGGSLNRPAFARMREDIKKRSFDLILVYKLDRLSRNMRDLSNLIHELDEYGIYFKSATEPFDTTTPAGKLIFNMLGSVAEFERGMIGERVKMGMLQKAKEGNGLLGFNHPYGYDYTDSGLDVNEAEARNVRAIYTKYLRGYTLEEIANELNNSGVKTKRSKRWTRQTVLNVLTNPLYAGYNRWGSIYWHGKHHPIVEPDTWNKAQHLRTIRSRQKRAPRLKIEELNNGEFGIFASS</sequence>
<evidence type="ECO:0000259" key="4">
    <source>
        <dbReference type="PROSITE" id="PS51736"/>
    </source>
</evidence>
<dbReference type="PROSITE" id="PS00397">
    <property type="entry name" value="RECOMBINASES_1"/>
    <property type="match status" value="1"/>
</dbReference>
<dbReference type="GO" id="GO:0015074">
    <property type="term" value="P:DNA integration"/>
    <property type="evidence" value="ECO:0007669"/>
    <property type="project" value="UniProtKB-KW"/>
</dbReference>
<dbReference type="Pfam" id="PF00239">
    <property type="entry name" value="Resolvase"/>
    <property type="match status" value="1"/>
</dbReference>
<dbReference type="InterPro" id="IPR038109">
    <property type="entry name" value="DNA_bind_recomb_sf"/>
</dbReference>
<dbReference type="Pfam" id="PF07508">
    <property type="entry name" value="Recombinase"/>
    <property type="match status" value="1"/>
</dbReference>
<accession>A0A8J7YKG0</accession>
<dbReference type="Gene3D" id="3.90.1750.20">
    <property type="entry name" value="Putative Large Serine Recombinase, Chain B, Domain 2"/>
    <property type="match status" value="1"/>
</dbReference>
<keyword evidence="2" id="KW-0238">DNA-binding</keyword>
<dbReference type="GO" id="GO:0003677">
    <property type="term" value="F:DNA binding"/>
    <property type="evidence" value="ECO:0007669"/>
    <property type="project" value="UniProtKB-KW"/>
</dbReference>
<dbReference type="CDD" id="cd03768">
    <property type="entry name" value="SR_ResInv"/>
    <property type="match status" value="1"/>
</dbReference>
<dbReference type="Gene3D" id="3.40.50.1390">
    <property type="entry name" value="Resolvase, N-terminal catalytic domain"/>
    <property type="match status" value="1"/>
</dbReference>
<dbReference type="InterPro" id="IPR050639">
    <property type="entry name" value="SSR_resolvase"/>
</dbReference>
<evidence type="ECO:0000256" key="1">
    <source>
        <dbReference type="ARBA" id="ARBA00022908"/>
    </source>
</evidence>
<dbReference type="PANTHER" id="PTHR30461">
    <property type="entry name" value="DNA-INVERTASE FROM LAMBDOID PROPHAGE"/>
    <property type="match status" value="1"/>
</dbReference>
<dbReference type="InterPro" id="IPR011109">
    <property type="entry name" value="DNA_bind_recombinase_dom"/>
</dbReference>
<evidence type="ECO:0000313" key="7">
    <source>
        <dbReference type="Proteomes" id="UP000716004"/>
    </source>
</evidence>
<dbReference type="SUPFAM" id="SSF53041">
    <property type="entry name" value="Resolvase-like"/>
    <property type="match status" value="1"/>
</dbReference>
<reference evidence="6" key="1">
    <citation type="submission" date="2021-04" db="EMBL/GenBank/DDBJ databases">
        <title>Genomic insights into ecological role and evolution of a novel Thermoplasmata order Candidatus Sysuiplasmatales.</title>
        <authorList>
            <person name="Yuan Y."/>
        </authorList>
    </citation>
    <scope>NUCLEOTIDE SEQUENCE</scope>
    <source>
        <strain evidence="6">YP2-bin.285</strain>
    </source>
</reference>
<dbReference type="InterPro" id="IPR006119">
    <property type="entry name" value="Resolv_N"/>
</dbReference>
<name>A0A8J7YKG0_9ARCH</name>
<dbReference type="GO" id="GO:0000150">
    <property type="term" value="F:DNA strand exchange activity"/>
    <property type="evidence" value="ECO:0007669"/>
    <property type="project" value="InterPro"/>
</dbReference>
<evidence type="ECO:0000313" key="6">
    <source>
        <dbReference type="EMBL" id="MBX8631849.1"/>
    </source>
</evidence>
<organism evidence="6 7">
    <name type="scientific">Candidatus Sysuiplasma superficiale</name>
    <dbReference type="NCBI Taxonomy" id="2823368"/>
    <lineage>
        <taxon>Archaea</taxon>
        <taxon>Methanobacteriati</taxon>
        <taxon>Thermoplasmatota</taxon>
        <taxon>Thermoplasmata</taxon>
        <taxon>Candidatus Sysuiplasmatales</taxon>
        <taxon>Candidatus Sysuiplasmataceae</taxon>
        <taxon>Candidatus Sysuiplasma</taxon>
    </lineage>
</organism>
<dbReference type="InterPro" id="IPR036162">
    <property type="entry name" value="Resolvase-like_N_sf"/>
</dbReference>